<evidence type="ECO:0000313" key="2">
    <source>
        <dbReference type="EMBL" id="ERI74239.1"/>
    </source>
</evidence>
<feature type="signal peptide" evidence="1">
    <location>
        <begin position="1"/>
        <end position="39"/>
    </location>
</feature>
<sequence length="236" mass="23917">MAISAGGDKEGEKCMKKKRLTSLVMAAVLSAASVTPAVANTVTNNATGDEHTTIGIMETGKSPVNVKFEVPLYVTMAAKSGDAAMATPDGYDISNAAAAGADSYDIGVTSMKIQALGDWEIVDTGTPLNSMTQMIFSIGGCDIPAVTKTDGVKEVPLSGAFVDTGKPKAIAPGASLSGDPKGLKLLGTIKADTRTDKKAAAQFKITYTVAALSGTGEALGSVYVGDDKTAAGFSTP</sequence>
<keyword evidence="1" id="KW-0732">Signal</keyword>
<gene>
    <name evidence="2" type="ORF">CLOSYM_04157</name>
</gene>
<protein>
    <submittedName>
        <fullName evidence="2">Uncharacterized protein</fullName>
    </submittedName>
</protein>
<proteinExistence type="predicted"/>
<accession>A0ABC9TSI7</accession>
<feature type="chain" id="PRO_5044780855" evidence="1">
    <location>
        <begin position="40"/>
        <end position="236"/>
    </location>
</feature>
<evidence type="ECO:0000313" key="3">
    <source>
        <dbReference type="Proteomes" id="UP000016491"/>
    </source>
</evidence>
<dbReference type="AlphaFoldDB" id="A0ABC9TSI7"/>
<evidence type="ECO:0000256" key="1">
    <source>
        <dbReference type="SAM" id="SignalP"/>
    </source>
</evidence>
<organism evidence="2 3">
    <name type="scientific">[Clostridium] symbiosum ATCC 14940</name>
    <dbReference type="NCBI Taxonomy" id="411472"/>
    <lineage>
        <taxon>Bacteria</taxon>
        <taxon>Bacillati</taxon>
        <taxon>Bacillota</taxon>
        <taxon>Clostridia</taxon>
        <taxon>Lachnospirales</taxon>
        <taxon>Lachnospiraceae</taxon>
        <taxon>Otoolea</taxon>
    </lineage>
</organism>
<dbReference type="EMBL" id="AWSU01000339">
    <property type="protein sequence ID" value="ERI74239.1"/>
    <property type="molecule type" value="Genomic_DNA"/>
</dbReference>
<comment type="caution">
    <text evidence="2">The sequence shown here is derived from an EMBL/GenBank/DDBJ whole genome shotgun (WGS) entry which is preliminary data.</text>
</comment>
<name>A0ABC9TSI7_CLOSY</name>
<dbReference type="Proteomes" id="UP000016491">
    <property type="component" value="Unassembled WGS sequence"/>
</dbReference>
<reference evidence="2 3" key="1">
    <citation type="submission" date="2013-07" db="EMBL/GenBank/DDBJ databases">
        <authorList>
            <person name="Weinstock G."/>
            <person name="Sodergren E."/>
            <person name="Wylie T."/>
            <person name="Fulton L."/>
            <person name="Fulton R."/>
            <person name="Fronick C."/>
            <person name="O'Laughlin M."/>
            <person name="Godfrey J."/>
            <person name="Miner T."/>
            <person name="Herter B."/>
            <person name="Appelbaum E."/>
            <person name="Cordes M."/>
            <person name="Lek S."/>
            <person name="Wollam A."/>
            <person name="Pepin K.H."/>
            <person name="Palsikar V.B."/>
            <person name="Mitreva M."/>
            <person name="Wilson R.K."/>
        </authorList>
    </citation>
    <scope>NUCLEOTIDE SEQUENCE [LARGE SCALE GENOMIC DNA]</scope>
    <source>
        <strain evidence="2 3">ATCC 14940</strain>
    </source>
</reference>